<dbReference type="Proteomes" id="UP001189429">
    <property type="component" value="Unassembled WGS sequence"/>
</dbReference>
<keyword evidence="3" id="KW-1185">Reference proteome</keyword>
<proteinExistence type="predicted"/>
<sequence length="142" mass="14325">MTPARRSGNASPAYVDQVTMMLIVGGTDDVGLLDLDALPDLPNFEEEAAPVGGTQTDSLGASVKVREVSLPELPGGDADDLLPPPSPARSPTVAWASSSGPGSGSAASSSSAPSAPPAPTPSRGPAWTRSSRRTRCWAPSSS</sequence>
<evidence type="ECO:0000256" key="1">
    <source>
        <dbReference type="SAM" id="MobiDB-lite"/>
    </source>
</evidence>
<comment type="caution">
    <text evidence="2">The sequence shown here is derived from an EMBL/GenBank/DDBJ whole genome shotgun (WGS) entry which is preliminary data.</text>
</comment>
<evidence type="ECO:0000313" key="2">
    <source>
        <dbReference type="EMBL" id="CAK0873482.1"/>
    </source>
</evidence>
<evidence type="ECO:0008006" key="4">
    <source>
        <dbReference type="Google" id="ProtNLM"/>
    </source>
</evidence>
<gene>
    <name evidence="2" type="ORF">PCOR1329_LOCUS58689</name>
</gene>
<organism evidence="2 3">
    <name type="scientific">Prorocentrum cordatum</name>
    <dbReference type="NCBI Taxonomy" id="2364126"/>
    <lineage>
        <taxon>Eukaryota</taxon>
        <taxon>Sar</taxon>
        <taxon>Alveolata</taxon>
        <taxon>Dinophyceae</taxon>
        <taxon>Prorocentrales</taxon>
        <taxon>Prorocentraceae</taxon>
        <taxon>Prorocentrum</taxon>
    </lineage>
</organism>
<protein>
    <recommendedName>
        <fullName evidence="4">Subtilisin</fullName>
    </recommendedName>
</protein>
<evidence type="ECO:0000313" key="3">
    <source>
        <dbReference type="Proteomes" id="UP001189429"/>
    </source>
</evidence>
<feature type="compositionally biased region" description="Low complexity" evidence="1">
    <location>
        <begin position="96"/>
        <end position="113"/>
    </location>
</feature>
<reference evidence="2" key="1">
    <citation type="submission" date="2023-10" db="EMBL/GenBank/DDBJ databases">
        <authorList>
            <person name="Chen Y."/>
            <person name="Shah S."/>
            <person name="Dougan E. K."/>
            <person name="Thang M."/>
            <person name="Chan C."/>
        </authorList>
    </citation>
    <scope>NUCLEOTIDE SEQUENCE [LARGE SCALE GENOMIC DNA]</scope>
</reference>
<feature type="region of interest" description="Disordered" evidence="1">
    <location>
        <begin position="45"/>
        <end position="142"/>
    </location>
</feature>
<name>A0ABN9VMP2_9DINO</name>
<dbReference type="EMBL" id="CAUYUJ010017284">
    <property type="protein sequence ID" value="CAK0873482.1"/>
    <property type="molecule type" value="Genomic_DNA"/>
</dbReference>
<accession>A0ABN9VMP2</accession>